<dbReference type="GO" id="GO:0006338">
    <property type="term" value="P:chromatin remodeling"/>
    <property type="evidence" value="ECO:0007669"/>
    <property type="project" value="UniProtKB-ARBA"/>
</dbReference>
<dbReference type="Pfam" id="PF00385">
    <property type="entry name" value="Chromo"/>
    <property type="match status" value="1"/>
</dbReference>
<dbReference type="SMART" id="SM00298">
    <property type="entry name" value="CHROMO"/>
    <property type="match status" value="1"/>
</dbReference>
<accession>A0A1K0HA82</accession>
<reference evidence="5" key="1">
    <citation type="submission" date="2016-04" db="EMBL/GenBank/DDBJ databases">
        <authorList>
            <person name="Evans L.H."/>
            <person name="Alamgir A."/>
            <person name="Owens N."/>
            <person name="Weber N.D."/>
            <person name="Virtaneva K."/>
            <person name="Barbian K."/>
            <person name="Babar A."/>
            <person name="Rosenke K."/>
        </authorList>
    </citation>
    <scope>NUCLEOTIDE SEQUENCE</scope>
    <source>
        <strain evidence="5">UB2112</strain>
    </source>
</reference>
<dbReference type="OrthoDB" id="433924at2759"/>
<feature type="compositionally biased region" description="Basic and acidic residues" evidence="3">
    <location>
        <begin position="158"/>
        <end position="170"/>
    </location>
</feature>
<dbReference type="SMART" id="SM00300">
    <property type="entry name" value="ChSh"/>
    <property type="match status" value="1"/>
</dbReference>
<sequence length="429" mass="46328">MSSLVAGPSTVAPSSDDDITMLDSTSAPLPPSTNTIDVDAEASDGNEEEYEIESIVSHSDSTIDGQLSYFVKWKGYPDTENSWVFESDMGGAQEMIQEYWAKVPKKGVKRMGNKRGKKGKRQSSVGVGSSSTPSKTATGGAGRKRTRRESSLVNGGDAPKRTRKGAELSHSRSPTPDDALIDVESDPALQRIRSDLTLTNDQRQLLEQQHLHAIKLDRLRKRYARIPDWDPIIKKIEAVERMSDNKLRVFVHFESGDRLAFESVVAHHRCPLKLLAFYEANLRFKRNEEGGMGGRVEMLRGEEELGELEEYNRVLAAAEAAAEVEGEGLNRGAVGEVEGEGEGVETQITAQEKVEKVAEEGKGEGEGVVAAVAVAVTENADGDAAEEAGEGEGDAAATTITTAIANGEERVSETQTPAITADNIPEESS</sequence>
<dbReference type="Proteomes" id="UP000179920">
    <property type="component" value="Chromosome XVI"/>
</dbReference>
<evidence type="ECO:0000313" key="6">
    <source>
        <dbReference type="EMBL" id="SYW78160.1"/>
    </source>
</evidence>
<name>A0A1K0HA82_9BASI</name>
<keyword evidence="2" id="KW-0539">Nucleus</keyword>
<dbReference type="EMBL" id="ULHB01000035">
    <property type="protein sequence ID" value="SYW78160.1"/>
    <property type="molecule type" value="Genomic_DNA"/>
</dbReference>
<gene>
    <name evidence="6" type="ORF">UBRO2_02352</name>
    <name evidence="5" type="ORF">UBRO_07750</name>
</gene>
<evidence type="ECO:0000259" key="4">
    <source>
        <dbReference type="PROSITE" id="PS50013"/>
    </source>
</evidence>
<dbReference type="EMBL" id="LT558132">
    <property type="protein sequence ID" value="SAM85191.1"/>
    <property type="molecule type" value="Genomic_DNA"/>
</dbReference>
<dbReference type="AlphaFoldDB" id="A0A1K0HA82"/>
<feature type="compositionally biased region" description="Low complexity" evidence="3">
    <location>
        <begin position="122"/>
        <end position="138"/>
    </location>
</feature>
<feature type="region of interest" description="Disordered" evidence="3">
    <location>
        <begin position="405"/>
        <end position="429"/>
    </location>
</feature>
<dbReference type="Gene3D" id="2.40.50.40">
    <property type="match status" value="2"/>
</dbReference>
<dbReference type="Pfam" id="PF01393">
    <property type="entry name" value="Chromo_shadow"/>
    <property type="match status" value="1"/>
</dbReference>
<organism evidence="5 7">
    <name type="scientific">Ustilago bromivora</name>
    <dbReference type="NCBI Taxonomy" id="307758"/>
    <lineage>
        <taxon>Eukaryota</taxon>
        <taxon>Fungi</taxon>
        <taxon>Dikarya</taxon>
        <taxon>Basidiomycota</taxon>
        <taxon>Ustilaginomycotina</taxon>
        <taxon>Ustilaginomycetes</taxon>
        <taxon>Ustilaginales</taxon>
        <taxon>Ustilaginaceae</taxon>
        <taxon>Ustilago</taxon>
    </lineage>
</organism>
<dbReference type="SUPFAM" id="SSF54160">
    <property type="entry name" value="Chromo domain-like"/>
    <property type="match status" value="2"/>
</dbReference>
<feature type="region of interest" description="Disordered" evidence="3">
    <location>
        <begin position="1"/>
        <end position="49"/>
    </location>
</feature>
<protein>
    <recommendedName>
        <fullName evidence="4">Chromo domain-containing protein</fullName>
    </recommendedName>
</protein>
<feature type="region of interest" description="Disordered" evidence="3">
    <location>
        <begin position="106"/>
        <end position="184"/>
    </location>
</feature>
<evidence type="ECO:0000313" key="8">
    <source>
        <dbReference type="Proteomes" id="UP000658997"/>
    </source>
</evidence>
<reference evidence="7" key="2">
    <citation type="submission" date="2016-04" db="EMBL/GenBank/DDBJ databases">
        <authorList>
            <person name="Guldener U."/>
            <person name="Guldener U."/>
        </authorList>
    </citation>
    <scope>NUCLEOTIDE SEQUENCE [LARGE SCALE GENOMIC DNA]</scope>
    <source>
        <strain evidence="7">UB2112</strain>
    </source>
</reference>
<dbReference type="Proteomes" id="UP000658997">
    <property type="component" value="Unassembled WGS sequence"/>
</dbReference>
<evidence type="ECO:0000256" key="1">
    <source>
        <dbReference type="ARBA" id="ARBA00004123"/>
    </source>
</evidence>
<dbReference type="PROSITE" id="PS50013">
    <property type="entry name" value="CHROMO_2"/>
    <property type="match status" value="1"/>
</dbReference>
<feature type="domain" description="Chromo" evidence="4">
    <location>
        <begin position="50"/>
        <end position="102"/>
    </location>
</feature>
<dbReference type="InterPro" id="IPR000953">
    <property type="entry name" value="Chromo/chromo_shadow_dom"/>
</dbReference>
<evidence type="ECO:0000256" key="2">
    <source>
        <dbReference type="ARBA" id="ARBA00023242"/>
    </source>
</evidence>
<dbReference type="InterPro" id="IPR008251">
    <property type="entry name" value="Chromo_shadow_dom"/>
</dbReference>
<dbReference type="InterPro" id="IPR051219">
    <property type="entry name" value="Heterochromatin_chromo-domain"/>
</dbReference>
<evidence type="ECO:0000313" key="5">
    <source>
        <dbReference type="EMBL" id="SAM85191.1"/>
    </source>
</evidence>
<dbReference type="InterPro" id="IPR016197">
    <property type="entry name" value="Chromo-like_dom_sf"/>
</dbReference>
<feature type="compositionally biased region" description="Acidic residues" evidence="3">
    <location>
        <begin position="38"/>
        <end position="49"/>
    </location>
</feature>
<feature type="compositionally biased region" description="Basic residues" evidence="3">
    <location>
        <begin position="106"/>
        <end position="121"/>
    </location>
</feature>
<dbReference type="PANTHER" id="PTHR22812">
    <property type="entry name" value="CHROMOBOX PROTEIN"/>
    <property type="match status" value="1"/>
</dbReference>
<reference evidence="6" key="3">
    <citation type="submission" date="2018-08" db="EMBL/GenBank/DDBJ databases">
        <authorList>
            <person name="Guldener U."/>
        </authorList>
    </citation>
    <scope>NUCLEOTIDE SEQUENCE</scope>
    <source>
        <strain evidence="6">UB2</strain>
    </source>
</reference>
<dbReference type="InterPro" id="IPR023780">
    <property type="entry name" value="Chromo_domain"/>
</dbReference>
<comment type="subcellular location">
    <subcellularLocation>
        <location evidence="1">Nucleus</location>
    </subcellularLocation>
</comment>
<evidence type="ECO:0000256" key="3">
    <source>
        <dbReference type="SAM" id="MobiDB-lite"/>
    </source>
</evidence>
<keyword evidence="8" id="KW-1185">Reference proteome</keyword>
<feature type="compositionally biased region" description="Polar residues" evidence="3">
    <location>
        <begin position="22"/>
        <end position="36"/>
    </location>
</feature>
<evidence type="ECO:0000313" key="7">
    <source>
        <dbReference type="Proteomes" id="UP000179920"/>
    </source>
</evidence>
<dbReference type="GO" id="GO:0005634">
    <property type="term" value="C:nucleus"/>
    <property type="evidence" value="ECO:0007669"/>
    <property type="project" value="UniProtKB-SubCell"/>
</dbReference>
<dbReference type="CDD" id="cd18969">
    <property type="entry name" value="chromodomain"/>
    <property type="match status" value="1"/>
</dbReference>
<proteinExistence type="predicted"/>